<sequence>MRELLHGASGTQLLGNDYWDDFNDNFWKTSNAGFWKLERIQSFRESGNGSWGAFLRGDWAESLRLMEEQRSALSTYYNKIEDHGFRTRRVRVVEKPICPYLQWELHFLRLRDELGGATRVVDLHQVAQFESSGMLPEIIVLGSEVMYELVYDETGLQQGGIRFTDKDLIKRWSTFISELYSSSEDIQTFFDREVAGLEPPRGD</sequence>
<keyword evidence="3" id="KW-1185">Reference proteome</keyword>
<accession>A0ABR6BJS1</accession>
<reference evidence="2 3" key="1">
    <citation type="submission" date="2020-08" db="EMBL/GenBank/DDBJ databases">
        <title>Genomic Encyclopedia of Archaeal and Bacterial Type Strains, Phase II (KMG-II): from individual species to whole genera.</title>
        <authorList>
            <person name="Goeker M."/>
        </authorList>
    </citation>
    <scope>NUCLEOTIDE SEQUENCE [LARGE SCALE GENOMIC DNA]</scope>
    <source>
        <strain evidence="2 3">DSM 43850</strain>
    </source>
</reference>
<dbReference type="Proteomes" id="UP000517916">
    <property type="component" value="Unassembled WGS sequence"/>
</dbReference>
<evidence type="ECO:0000313" key="2">
    <source>
        <dbReference type="EMBL" id="MBA8926829.1"/>
    </source>
</evidence>
<organism evidence="2 3">
    <name type="scientific">Kutzneria viridogrisea</name>
    <dbReference type="NCBI Taxonomy" id="47990"/>
    <lineage>
        <taxon>Bacteria</taxon>
        <taxon>Bacillati</taxon>
        <taxon>Actinomycetota</taxon>
        <taxon>Actinomycetes</taxon>
        <taxon>Pseudonocardiales</taxon>
        <taxon>Pseudonocardiaceae</taxon>
        <taxon>Kutzneria</taxon>
    </lineage>
</organism>
<dbReference type="InterPro" id="IPR049244">
    <property type="entry name" value="DUF6879"/>
</dbReference>
<proteinExistence type="predicted"/>
<comment type="caution">
    <text evidence="2">The sequence shown here is derived from an EMBL/GenBank/DDBJ whole genome shotgun (WGS) entry which is preliminary data.</text>
</comment>
<dbReference type="RefSeq" id="WP_182838038.1">
    <property type="nucleotide sequence ID" value="NZ_BAAABQ010000091.1"/>
</dbReference>
<name>A0ABR6BJS1_9PSEU</name>
<evidence type="ECO:0000313" key="3">
    <source>
        <dbReference type="Proteomes" id="UP000517916"/>
    </source>
</evidence>
<evidence type="ECO:0000259" key="1">
    <source>
        <dbReference type="Pfam" id="PF21806"/>
    </source>
</evidence>
<protein>
    <recommendedName>
        <fullName evidence="1">DUF6879 domain-containing protein</fullName>
    </recommendedName>
</protein>
<dbReference type="EMBL" id="JACJID010000003">
    <property type="protein sequence ID" value="MBA8926829.1"/>
    <property type="molecule type" value="Genomic_DNA"/>
</dbReference>
<feature type="domain" description="DUF6879" evidence="1">
    <location>
        <begin position="21"/>
        <end position="190"/>
    </location>
</feature>
<gene>
    <name evidence="2" type="ORF">BC739_004035</name>
</gene>
<dbReference type="Pfam" id="PF21806">
    <property type="entry name" value="DUF6879"/>
    <property type="match status" value="1"/>
</dbReference>